<dbReference type="InterPro" id="IPR001810">
    <property type="entry name" value="F-box_dom"/>
</dbReference>
<dbReference type="Proteomes" id="UP000015100">
    <property type="component" value="Unassembled WGS sequence"/>
</dbReference>
<dbReference type="SUPFAM" id="SSF81383">
    <property type="entry name" value="F-box domain"/>
    <property type="match status" value="1"/>
</dbReference>
<comment type="caution">
    <text evidence="2">The sequence shown here is derived from an EMBL/GenBank/DDBJ whole genome shotgun (WGS) entry which is preliminary data.</text>
</comment>
<dbReference type="EMBL" id="AQGS01000107">
    <property type="protein sequence ID" value="EPS42605.1"/>
    <property type="molecule type" value="Genomic_DNA"/>
</dbReference>
<reference evidence="2 3" key="1">
    <citation type="journal article" date="2013" name="PLoS Genet.">
        <title>Genomic mechanisms accounting for the adaptation to parasitism in nematode-trapping fungi.</title>
        <authorList>
            <person name="Meerupati T."/>
            <person name="Andersson K.M."/>
            <person name="Friman E."/>
            <person name="Kumar D."/>
            <person name="Tunlid A."/>
            <person name="Ahren D."/>
        </authorList>
    </citation>
    <scope>NUCLEOTIDE SEQUENCE [LARGE SCALE GENOMIC DNA]</scope>
    <source>
        <strain evidence="2 3">CBS 200.50</strain>
    </source>
</reference>
<proteinExistence type="predicted"/>
<dbReference type="CDD" id="cd09917">
    <property type="entry name" value="F-box_SF"/>
    <property type="match status" value="1"/>
</dbReference>
<dbReference type="HOGENOM" id="CLU_043545_0_0_1"/>
<dbReference type="InterPro" id="IPR036047">
    <property type="entry name" value="F-box-like_dom_sf"/>
</dbReference>
<sequence length="410" mass="47468">MAPISSLPTELLINFFSDENLNHADLASCQQVCKRFYDIAKSLKFNYTFQVDHVNQSSWKLIKHLLANPALGGRFKEINITWHRRRVMKPRTWVKKWEWTEEEKDQIQEFASEWLHPKTIPAILAGLNSEALLPLLLCYTINLESLDVGDSTLGIIQTSPTARDGIRIYRYGVGDDSMWQPRRPYSDGWDLFDRFWRSSVPIDTNGDRKSWLHVNIDNGKKIPGLWNIRRFSHGYGIPTNRITYYRGWPAGTLVKVLLLPQLEYLHASQATAIDYTPLNPVDSRTDNSLRSNVKHLELVDCLLRSVDYESIAKVTSSLEYFRCTLIQKLPTEAKGHSNWGRHTNDASEINVEAAFLQHNKDTLQRSHTFLKRSVYVDEVYYGREDDINYGEDDDPSYYAGADFDEDWIND</sequence>
<protein>
    <recommendedName>
        <fullName evidence="1">F-box domain-containing protein</fullName>
    </recommendedName>
</protein>
<evidence type="ECO:0000259" key="1">
    <source>
        <dbReference type="Pfam" id="PF12937"/>
    </source>
</evidence>
<dbReference type="AlphaFoldDB" id="S8AHT8"/>
<dbReference type="Gene3D" id="1.20.1280.50">
    <property type="match status" value="1"/>
</dbReference>
<dbReference type="OrthoDB" id="5301707at2759"/>
<reference evidence="3" key="2">
    <citation type="submission" date="2013-04" db="EMBL/GenBank/DDBJ databases">
        <title>Genomic mechanisms accounting for the adaptation to parasitism in nematode-trapping fungi.</title>
        <authorList>
            <person name="Ahren D.G."/>
        </authorList>
    </citation>
    <scope>NUCLEOTIDE SEQUENCE [LARGE SCALE GENOMIC DNA]</scope>
    <source>
        <strain evidence="3">CBS 200.50</strain>
    </source>
</reference>
<dbReference type="Pfam" id="PF12937">
    <property type="entry name" value="F-box-like"/>
    <property type="match status" value="1"/>
</dbReference>
<evidence type="ECO:0000313" key="3">
    <source>
        <dbReference type="Proteomes" id="UP000015100"/>
    </source>
</evidence>
<accession>S8AHT8</accession>
<name>S8AHT8_DACHA</name>
<organism evidence="2 3">
    <name type="scientific">Dactylellina haptotyla (strain CBS 200.50)</name>
    <name type="common">Nematode-trapping fungus</name>
    <name type="synonym">Monacrosporium haptotylum</name>
    <dbReference type="NCBI Taxonomy" id="1284197"/>
    <lineage>
        <taxon>Eukaryota</taxon>
        <taxon>Fungi</taxon>
        <taxon>Dikarya</taxon>
        <taxon>Ascomycota</taxon>
        <taxon>Pezizomycotina</taxon>
        <taxon>Orbiliomycetes</taxon>
        <taxon>Orbiliales</taxon>
        <taxon>Orbiliaceae</taxon>
        <taxon>Dactylellina</taxon>
    </lineage>
</organism>
<evidence type="ECO:0000313" key="2">
    <source>
        <dbReference type="EMBL" id="EPS42605.1"/>
    </source>
</evidence>
<feature type="domain" description="F-box" evidence="1">
    <location>
        <begin position="4"/>
        <end position="41"/>
    </location>
</feature>
<dbReference type="OMA" id="INITWHR"/>
<keyword evidence="3" id="KW-1185">Reference proteome</keyword>
<gene>
    <name evidence="2" type="ORF">H072_3393</name>
</gene>